<evidence type="ECO:0000256" key="8">
    <source>
        <dbReference type="SAM" id="MobiDB-lite"/>
    </source>
</evidence>
<keyword evidence="4 7" id="KW-0812">Transmembrane</keyword>
<feature type="compositionally biased region" description="Low complexity" evidence="8">
    <location>
        <begin position="1"/>
        <end position="17"/>
    </location>
</feature>
<dbReference type="InterPro" id="IPR000425">
    <property type="entry name" value="MIP"/>
</dbReference>
<feature type="transmembrane region" description="Helical" evidence="9">
    <location>
        <begin position="175"/>
        <end position="197"/>
    </location>
</feature>
<dbReference type="OMA" id="VPTAMFY"/>
<feature type="transmembrane region" description="Helical" evidence="9">
    <location>
        <begin position="55"/>
        <end position="75"/>
    </location>
</feature>
<evidence type="ECO:0000313" key="10">
    <source>
        <dbReference type="Proteomes" id="UP000025227"/>
    </source>
</evidence>
<dbReference type="InterPro" id="IPR023271">
    <property type="entry name" value="Aquaporin-like"/>
</dbReference>
<keyword evidence="5 9" id="KW-1133">Transmembrane helix</keyword>
<feature type="transmembrane region" description="Helical" evidence="9">
    <location>
        <begin position="132"/>
        <end position="154"/>
    </location>
</feature>
<dbReference type="GO" id="GO:0015250">
    <property type="term" value="F:water channel activity"/>
    <property type="evidence" value="ECO:0007669"/>
    <property type="project" value="TreeGrafter"/>
</dbReference>
<dbReference type="SUPFAM" id="SSF81338">
    <property type="entry name" value="Aquaporin-like"/>
    <property type="match status" value="1"/>
</dbReference>
<dbReference type="InterPro" id="IPR022357">
    <property type="entry name" value="MIP_CS"/>
</dbReference>
<evidence type="ECO:0000256" key="6">
    <source>
        <dbReference type="ARBA" id="ARBA00023136"/>
    </source>
</evidence>
<name>A0A7I4YRU8_HAECO</name>
<keyword evidence="10" id="KW-1185">Reference proteome</keyword>
<keyword evidence="3 7" id="KW-0813">Transport</keyword>
<dbReference type="PANTHER" id="PTHR19139">
    <property type="entry name" value="AQUAPORIN TRANSPORTER"/>
    <property type="match status" value="1"/>
</dbReference>
<dbReference type="Gene3D" id="1.20.1080.10">
    <property type="entry name" value="Glycerol uptake facilitator protein"/>
    <property type="match status" value="1"/>
</dbReference>
<dbReference type="WBParaSite" id="HCON_00132800-00003">
    <property type="protein sequence ID" value="HCON_00132800-00003"/>
    <property type="gene ID" value="HCON_00132800"/>
</dbReference>
<evidence type="ECO:0000313" key="11">
    <source>
        <dbReference type="WBParaSite" id="HCON_00132800-00003"/>
    </source>
</evidence>
<dbReference type="PRINTS" id="PR00783">
    <property type="entry name" value="MINTRINSICP"/>
</dbReference>
<dbReference type="CDD" id="cd00333">
    <property type="entry name" value="MIP"/>
    <property type="match status" value="1"/>
</dbReference>
<reference evidence="11" key="1">
    <citation type="submission" date="2020-12" db="UniProtKB">
        <authorList>
            <consortium name="WormBaseParasite"/>
        </authorList>
    </citation>
    <scope>IDENTIFICATION</scope>
    <source>
        <strain evidence="11">MHco3</strain>
    </source>
</reference>
<feature type="compositionally biased region" description="Low complexity" evidence="8">
    <location>
        <begin position="33"/>
        <end position="47"/>
    </location>
</feature>
<evidence type="ECO:0000256" key="4">
    <source>
        <dbReference type="ARBA" id="ARBA00022692"/>
    </source>
</evidence>
<evidence type="ECO:0000256" key="2">
    <source>
        <dbReference type="ARBA" id="ARBA00006175"/>
    </source>
</evidence>
<organism evidence="10 11">
    <name type="scientific">Haemonchus contortus</name>
    <name type="common">Barber pole worm</name>
    <dbReference type="NCBI Taxonomy" id="6289"/>
    <lineage>
        <taxon>Eukaryota</taxon>
        <taxon>Metazoa</taxon>
        <taxon>Ecdysozoa</taxon>
        <taxon>Nematoda</taxon>
        <taxon>Chromadorea</taxon>
        <taxon>Rhabditida</taxon>
        <taxon>Rhabditina</taxon>
        <taxon>Rhabditomorpha</taxon>
        <taxon>Strongyloidea</taxon>
        <taxon>Trichostrongylidae</taxon>
        <taxon>Haemonchus</taxon>
    </lineage>
</organism>
<dbReference type="FunFam" id="1.20.1080.10:FF:000019">
    <property type="entry name" value="AQuaPorin or aquaglyceroporin related"/>
    <property type="match status" value="1"/>
</dbReference>
<keyword evidence="6 9" id="KW-0472">Membrane</keyword>
<dbReference type="OrthoDB" id="3222at2759"/>
<feature type="transmembrane region" description="Helical" evidence="9">
    <location>
        <begin position="259"/>
        <end position="278"/>
    </location>
</feature>
<comment type="subcellular location">
    <subcellularLocation>
        <location evidence="1">Membrane</location>
        <topology evidence="1">Multi-pass membrane protein</topology>
    </subcellularLocation>
</comment>
<dbReference type="InterPro" id="IPR034294">
    <property type="entry name" value="Aquaporin_transptr"/>
</dbReference>
<evidence type="ECO:0000256" key="1">
    <source>
        <dbReference type="ARBA" id="ARBA00004141"/>
    </source>
</evidence>
<protein>
    <submittedName>
        <fullName evidence="11">Major intrinsic protein domain containing protein</fullName>
    </submittedName>
</protein>
<dbReference type="PROSITE" id="PS00221">
    <property type="entry name" value="MIP"/>
    <property type="match status" value="1"/>
</dbReference>
<evidence type="ECO:0000256" key="9">
    <source>
        <dbReference type="SAM" id="Phobius"/>
    </source>
</evidence>
<evidence type="ECO:0000256" key="7">
    <source>
        <dbReference type="RuleBase" id="RU000477"/>
    </source>
</evidence>
<dbReference type="GO" id="GO:0005886">
    <property type="term" value="C:plasma membrane"/>
    <property type="evidence" value="ECO:0007669"/>
    <property type="project" value="TreeGrafter"/>
</dbReference>
<sequence>MAEDGTQLQTGGTQTGTEISIEPTKSGMDRTNKTQTQTTGSTSPSKQMPSESETYSLLTKCVAEFIAVLIFIFVGSTQAIVTNVDGVLHAAITHGVAIFVLVSCFAHISGGHVNPAVTIGLAAAGKIPPLDALLYVVSQLCGGTVGALFVRGVLSYEQYVSIQGGATLCAPETPWFQGLIAEVLTTMFLVQTVLTTAVDASTVLAPLAIGFTVLMDIMAVGAISGASMNPARSFGPNIVAMVFMHSKIASNFWTLHWIYYVGPIFGALLAAGLYRVFFTKGDRVV</sequence>
<feature type="region of interest" description="Disordered" evidence="8">
    <location>
        <begin position="1"/>
        <end position="50"/>
    </location>
</feature>
<proteinExistence type="inferred from homology"/>
<evidence type="ECO:0000256" key="3">
    <source>
        <dbReference type="ARBA" id="ARBA00022448"/>
    </source>
</evidence>
<dbReference type="AlphaFoldDB" id="A0A7I4YRU8"/>
<dbReference type="Pfam" id="PF00230">
    <property type="entry name" value="MIP"/>
    <property type="match status" value="1"/>
</dbReference>
<comment type="similarity">
    <text evidence="2 7">Belongs to the MIP/aquaporin (TC 1.A.8) family.</text>
</comment>
<feature type="transmembrane region" description="Helical" evidence="9">
    <location>
        <begin position="203"/>
        <end position="222"/>
    </location>
</feature>
<evidence type="ECO:0000256" key="5">
    <source>
        <dbReference type="ARBA" id="ARBA00022989"/>
    </source>
</evidence>
<dbReference type="Proteomes" id="UP000025227">
    <property type="component" value="Unplaced"/>
</dbReference>
<dbReference type="PANTHER" id="PTHR19139:SF284">
    <property type="entry name" value="AQUAPORIN"/>
    <property type="match status" value="1"/>
</dbReference>
<feature type="transmembrane region" description="Helical" evidence="9">
    <location>
        <begin position="87"/>
        <end position="108"/>
    </location>
</feature>
<accession>A0A7I4YRU8</accession>